<keyword evidence="4" id="KW-1185">Reference proteome</keyword>
<feature type="modified residue" description="4-aspartylphosphate" evidence="1">
    <location>
        <position position="34"/>
    </location>
</feature>
<dbReference type="PROSITE" id="PS50110">
    <property type="entry name" value="RESPONSE_REGULATORY"/>
    <property type="match status" value="1"/>
</dbReference>
<gene>
    <name evidence="3" type="ORF">M8523_30150</name>
</gene>
<protein>
    <submittedName>
        <fullName evidence="3">Response regulator</fullName>
    </submittedName>
</protein>
<evidence type="ECO:0000313" key="3">
    <source>
        <dbReference type="EMBL" id="MCW6512192.1"/>
    </source>
</evidence>
<evidence type="ECO:0000259" key="2">
    <source>
        <dbReference type="PROSITE" id="PS50110"/>
    </source>
</evidence>
<dbReference type="Gene3D" id="3.40.50.2300">
    <property type="match status" value="1"/>
</dbReference>
<evidence type="ECO:0000256" key="1">
    <source>
        <dbReference type="PROSITE-ProRule" id="PRU00169"/>
    </source>
</evidence>
<proteinExistence type="predicted"/>
<dbReference type="InterPro" id="IPR011006">
    <property type="entry name" value="CheY-like_superfamily"/>
</dbReference>
<reference evidence="3" key="1">
    <citation type="submission" date="2022-05" db="EMBL/GenBank/DDBJ databases">
        <authorList>
            <person name="Pankratov T."/>
        </authorList>
    </citation>
    <scope>NUCLEOTIDE SEQUENCE</scope>
    <source>
        <strain evidence="3">BP6-180914</strain>
    </source>
</reference>
<dbReference type="EMBL" id="JAMOIM010000042">
    <property type="protein sequence ID" value="MCW6512192.1"/>
    <property type="molecule type" value="Genomic_DNA"/>
</dbReference>
<dbReference type="Proteomes" id="UP001165667">
    <property type="component" value="Unassembled WGS sequence"/>
</dbReference>
<comment type="caution">
    <text evidence="3">The sequence shown here is derived from an EMBL/GenBank/DDBJ whole genome shotgun (WGS) entry which is preliminary data.</text>
</comment>
<name>A0AA41ZAA8_9HYPH</name>
<dbReference type="GO" id="GO:0000160">
    <property type="term" value="P:phosphorelay signal transduction system"/>
    <property type="evidence" value="ECO:0007669"/>
    <property type="project" value="InterPro"/>
</dbReference>
<dbReference type="InterPro" id="IPR001789">
    <property type="entry name" value="Sig_transdc_resp-reg_receiver"/>
</dbReference>
<dbReference type="SUPFAM" id="SSF52172">
    <property type="entry name" value="CheY-like"/>
    <property type="match status" value="1"/>
</dbReference>
<keyword evidence="1" id="KW-0597">Phosphoprotein</keyword>
<accession>A0AA41ZAA8</accession>
<sequence>MLVDMGFDVVGPAYRLSDGLRLAEREPIDIAVLDVNLNGARSFPIAAALAERGIPFVFATDYGTMGVEAEFPHVPVVSKPFTSGRLSEAFAKVRPTEV</sequence>
<organism evidence="3 4">
    <name type="scientific">Lichenifustis flavocetrariae</name>
    <dbReference type="NCBI Taxonomy" id="2949735"/>
    <lineage>
        <taxon>Bacteria</taxon>
        <taxon>Pseudomonadati</taxon>
        <taxon>Pseudomonadota</taxon>
        <taxon>Alphaproteobacteria</taxon>
        <taxon>Hyphomicrobiales</taxon>
        <taxon>Lichenihabitantaceae</taxon>
        <taxon>Lichenifustis</taxon>
    </lineage>
</organism>
<feature type="domain" description="Response regulatory" evidence="2">
    <location>
        <begin position="1"/>
        <end position="94"/>
    </location>
</feature>
<evidence type="ECO:0000313" key="4">
    <source>
        <dbReference type="Proteomes" id="UP001165667"/>
    </source>
</evidence>
<dbReference type="AlphaFoldDB" id="A0AA41ZAA8"/>